<dbReference type="InterPro" id="IPR041651">
    <property type="entry name" value="DUF5610"/>
</dbReference>
<dbReference type="Pfam" id="PF18433">
    <property type="entry name" value="DUF5610"/>
    <property type="match status" value="1"/>
</dbReference>
<dbReference type="Proteomes" id="UP001266357">
    <property type="component" value="Unassembled WGS sequence"/>
</dbReference>
<feature type="domain" description="DUF5610" evidence="2">
    <location>
        <begin position="80"/>
        <end position="167"/>
    </location>
</feature>
<dbReference type="RefSeq" id="WP_311583857.1">
    <property type="nucleotide sequence ID" value="NZ_JAVRIF010000010.1"/>
</dbReference>
<dbReference type="Gene3D" id="1.10.132.90">
    <property type="match status" value="1"/>
</dbReference>
<evidence type="ECO:0000313" key="3">
    <source>
        <dbReference type="EMBL" id="MDT0604913.1"/>
    </source>
</evidence>
<keyword evidence="4" id="KW-1185">Reference proteome</keyword>
<proteinExistence type="predicted"/>
<feature type="compositionally biased region" description="Basic residues" evidence="1">
    <location>
        <begin position="18"/>
        <end position="28"/>
    </location>
</feature>
<organism evidence="3 4">
    <name type="scientific">Thalassotalea castellviae</name>
    <dbReference type="NCBI Taxonomy" id="3075612"/>
    <lineage>
        <taxon>Bacteria</taxon>
        <taxon>Pseudomonadati</taxon>
        <taxon>Pseudomonadota</taxon>
        <taxon>Gammaproteobacteria</taxon>
        <taxon>Alteromonadales</taxon>
        <taxon>Colwelliaceae</taxon>
        <taxon>Thalassotalea</taxon>
    </lineage>
</organism>
<evidence type="ECO:0000259" key="2">
    <source>
        <dbReference type="Pfam" id="PF18433"/>
    </source>
</evidence>
<dbReference type="EMBL" id="JAVRIF010000010">
    <property type="protein sequence ID" value="MDT0604913.1"/>
    <property type="molecule type" value="Genomic_DNA"/>
</dbReference>
<gene>
    <name evidence="3" type="ORF">RM573_15025</name>
</gene>
<evidence type="ECO:0000313" key="4">
    <source>
        <dbReference type="Proteomes" id="UP001266357"/>
    </source>
</evidence>
<comment type="caution">
    <text evidence="3">The sequence shown here is derived from an EMBL/GenBank/DDBJ whole genome shotgun (WGS) entry which is preliminary data.</text>
</comment>
<sequence length="414" mass="46897">MMNKVDNIADAQIPQRNHTTKAHEHHRAHPLESYRQEILDNVALTGNGPLGMKVVQHSISMQFSSSSREIITSEEIDVIEENNTSLFDFEKVAENVLNFIGGRIRLAKEEGSSNDELEAMFNQARTGVTRGFEQALGELDELGVLDDELTNGIEKSRGLIFQGIDELEQSYFPTNNQAEKSEDSEVSKLDSENIVTSLNTELYASSKRTSDLVITTLDGDKVSIAFSDIQQAEKNDRYTNDKDQVERFESSSSSYRTTHFSYTIEGDISDDEQQAIASLIKDVNMLQKDFFKGDIEKAFDHAMNLGFDTGQIAEFSMELYQSKTTKVSQAYSEVANADQKVLPSQEKTLRPLIDFVKQLQVLQDQTDRLLENQNGQFFTLFEKVFEAEFSHLESYQENLQQLEKVTTPFIKEPS</sequence>
<accession>A0ABU3A407</accession>
<reference evidence="3 4" key="1">
    <citation type="submission" date="2023-09" db="EMBL/GenBank/DDBJ databases">
        <authorList>
            <person name="Rey-Velasco X."/>
        </authorList>
    </citation>
    <scope>NUCLEOTIDE SEQUENCE [LARGE SCALE GENOMIC DNA]</scope>
    <source>
        <strain evidence="3 4">W431</strain>
    </source>
</reference>
<feature type="region of interest" description="Disordered" evidence="1">
    <location>
        <begin position="1"/>
        <end position="31"/>
    </location>
</feature>
<evidence type="ECO:0000256" key="1">
    <source>
        <dbReference type="SAM" id="MobiDB-lite"/>
    </source>
</evidence>
<name>A0ABU3A407_9GAMM</name>
<protein>
    <submittedName>
        <fullName evidence="3">DUF5610 domain-containing protein</fullName>
    </submittedName>
</protein>